<proteinExistence type="predicted"/>
<protein>
    <submittedName>
        <fullName evidence="2">Sigma factor-like helix-turn-helix DNA-binding protein</fullName>
    </submittedName>
</protein>
<dbReference type="InterPro" id="IPR013324">
    <property type="entry name" value="RNA_pol_sigma_r3/r4-like"/>
</dbReference>
<dbReference type="RefSeq" id="WP_272779057.1">
    <property type="nucleotide sequence ID" value="NZ_JAQQLI010000039.1"/>
</dbReference>
<reference evidence="2" key="1">
    <citation type="journal article" date="2023" name="Microbiol Resour">
        <title>Genome Sequences of Rhodoplanes serenus and Two Thermotolerant Strains, Rhodoplanes tepidamans and 'Rhodoplanes cryptolactis,' Further Refine the Genus.</title>
        <authorList>
            <person name="Rayyan A.A."/>
            <person name="Kyndt J.A."/>
        </authorList>
    </citation>
    <scope>NUCLEOTIDE SEQUENCE</scope>
    <source>
        <strain evidence="2">DSM 9987</strain>
    </source>
</reference>
<keyword evidence="3" id="KW-1185">Reference proteome</keyword>
<evidence type="ECO:0000313" key="2">
    <source>
        <dbReference type="EMBL" id="MDC7788207.1"/>
    </source>
</evidence>
<gene>
    <name evidence="2" type="ORF">PQJ73_21165</name>
</gene>
<dbReference type="Proteomes" id="UP001165652">
    <property type="component" value="Unassembled WGS sequence"/>
</dbReference>
<name>A0ABT5JF05_RHOTP</name>
<organism evidence="2 3">
    <name type="scientific">Rhodoplanes tepidamans</name>
    <name type="common">Rhodoplanes cryptolactis</name>
    <dbReference type="NCBI Taxonomy" id="200616"/>
    <lineage>
        <taxon>Bacteria</taxon>
        <taxon>Pseudomonadati</taxon>
        <taxon>Pseudomonadota</taxon>
        <taxon>Alphaproteobacteria</taxon>
        <taxon>Hyphomicrobiales</taxon>
        <taxon>Nitrobacteraceae</taxon>
        <taxon>Rhodoplanes</taxon>
    </lineage>
</organism>
<dbReference type="InterPro" id="IPR013249">
    <property type="entry name" value="RNA_pol_sigma70_r4_t2"/>
</dbReference>
<dbReference type="InterPro" id="IPR036388">
    <property type="entry name" value="WH-like_DNA-bd_sf"/>
</dbReference>
<dbReference type="EMBL" id="JAQQLI010000039">
    <property type="protein sequence ID" value="MDC7788207.1"/>
    <property type="molecule type" value="Genomic_DNA"/>
</dbReference>
<evidence type="ECO:0000259" key="1">
    <source>
        <dbReference type="Pfam" id="PF08281"/>
    </source>
</evidence>
<feature type="domain" description="RNA polymerase sigma factor 70 region 4 type 2" evidence="1">
    <location>
        <begin position="2"/>
        <end position="46"/>
    </location>
</feature>
<reference evidence="2" key="2">
    <citation type="submission" date="2023-02" db="EMBL/GenBank/DDBJ databases">
        <authorList>
            <person name="Rayyan A."/>
            <person name="Meyer T."/>
            <person name="Kyndt J.A."/>
        </authorList>
    </citation>
    <scope>NUCLEOTIDE SEQUENCE</scope>
    <source>
        <strain evidence="2">DSM 9987</strain>
    </source>
</reference>
<dbReference type="SUPFAM" id="SSF88659">
    <property type="entry name" value="Sigma3 and sigma4 domains of RNA polymerase sigma factors"/>
    <property type="match status" value="1"/>
</dbReference>
<dbReference type="Gene3D" id="1.10.10.10">
    <property type="entry name" value="Winged helix-like DNA-binding domain superfamily/Winged helix DNA-binding domain"/>
    <property type="match status" value="1"/>
</dbReference>
<evidence type="ECO:0000313" key="3">
    <source>
        <dbReference type="Proteomes" id="UP001165652"/>
    </source>
</evidence>
<dbReference type="Pfam" id="PF08281">
    <property type="entry name" value="Sigma70_r4_2"/>
    <property type="match status" value="1"/>
</dbReference>
<comment type="caution">
    <text evidence="2">The sequence shown here is derived from an EMBL/GenBank/DDBJ whole genome shotgun (WGS) entry which is preliminary data.</text>
</comment>
<accession>A0ABT5JF05</accession>
<sequence>MQLPYDQRESLILVGASGFSYADAATICEVAIGTIKSRVNLTRQRLAALLAINRLDTHGPAPTTRAVLNGTGRPDSRKV</sequence>